<keyword evidence="1" id="KW-0472">Membrane</keyword>
<dbReference type="InterPro" id="IPR009339">
    <property type="entry name" value="DUF998"/>
</dbReference>
<accession>A0ABT0ZYM6</accession>
<feature type="transmembrane region" description="Helical" evidence="1">
    <location>
        <begin position="154"/>
        <end position="175"/>
    </location>
</feature>
<evidence type="ECO:0000256" key="1">
    <source>
        <dbReference type="SAM" id="Phobius"/>
    </source>
</evidence>
<dbReference type="RefSeq" id="WP_252437966.1">
    <property type="nucleotide sequence ID" value="NZ_JAGSOV010000024.1"/>
</dbReference>
<organism evidence="2 3">
    <name type="scientific">Pseudonocardia humida</name>
    <dbReference type="NCBI Taxonomy" id="2800819"/>
    <lineage>
        <taxon>Bacteria</taxon>
        <taxon>Bacillati</taxon>
        <taxon>Actinomycetota</taxon>
        <taxon>Actinomycetes</taxon>
        <taxon>Pseudonocardiales</taxon>
        <taxon>Pseudonocardiaceae</taxon>
        <taxon>Pseudonocardia</taxon>
    </lineage>
</organism>
<feature type="transmembrane region" description="Helical" evidence="1">
    <location>
        <begin position="64"/>
        <end position="84"/>
    </location>
</feature>
<evidence type="ECO:0000313" key="2">
    <source>
        <dbReference type="EMBL" id="MCO1655821.1"/>
    </source>
</evidence>
<comment type="caution">
    <text evidence="2">The sequence shown here is derived from an EMBL/GenBank/DDBJ whole genome shotgun (WGS) entry which is preliminary data.</text>
</comment>
<evidence type="ECO:0000313" key="3">
    <source>
        <dbReference type="Proteomes" id="UP001165283"/>
    </source>
</evidence>
<dbReference type="EMBL" id="JAGSOV010000024">
    <property type="protein sequence ID" value="MCO1655821.1"/>
    <property type="molecule type" value="Genomic_DNA"/>
</dbReference>
<keyword evidence="3" id="KW-1185">Reference proteome</keyword>
<dbReference type="Pfam" id="PF06197">
    <property type="entry name" value="DUF998"/>
    <property type="match status" value="1"/>
</dbReference>
<dbReference type="Proteomes" id="UP001165283">
    <property type="component" value="Unassembled WGS sequence"/>
</dbReference>
<feature type="transmembrane region" description="Helical" evidence="1">
    <location>
        <begin position="121"/>
        <end position="142"/>
    </location>
</feature>
<keyword evidence="1" id="KW-0812">Transmembrane</keyword>
<gene>
    <name evidence="2" type="ORF">KDL28_12230</name>
</gene>
<name>A0ABT0ZYM6_9PSEU</name>
<feature type="transmembrane region" description="Helical" evidence="1">
    <location>
        <begin position="91"/>
        <end position="109"/>
    </location>
</feature>
<protein>
    <submittedName>
        <fullName evidence="2">DUF998 domain-containing protein</fullName>
    </submittedName>
</protein>
<keyword evidence="1" id="KW-1133">Transmembrane helix</keyword>
<feature type="transmembrane region" description="Helical" evidence="1">
    <location>
        <begin position="195"/>
        <end position="217"/>
    </location>
</feature>
<sequence length="240" mass="24879">MQRSGLRLGLVSLVLALVALVAAARALGLVVYLAVAFWSDVDPISQPLSMYVFVDGGGPPADSAALTLAAAMVALLLGMARAGVRLRGKPAAYLSAWAGCLVVATVFPTDRSPSVETVAGWIHQIAGAGFLALLAMGGWALVPRLREDPAWRPTAGVVRALTAWTAGLAVAYVVSRLGDWFPDLVDVTLGFDPGGLLQRLALTVDAAVIGALAIHLIRVSWPGLRPHGERGSDSAPSSQS</sequence>
<proteinExistence type="predicted"/>
<reference evidence="2" key="1">
    <citation type="submission" date="2021-04" db="EMBL/GenBank/DDBJ databases">
        <title>Pseudonocardia sp. nov., isolated from sandy soil of mangrove forest.</title>
        <authorList>
            <person name="Zan Z."/>
            <person name="Huang R."/>
            <person name="Liu W."/>
        </authorList>
    </citation>
    <scope>NUCLEOTIDE SEQUENCE</scope>
    <source>
        <strain evidence="2">S2-4</strain>
    </source>
</reference>